<sequence length="379" mass="42446">MLARRCIPRSTSATRLSRGLASMNSKGTVQNTDYALQDISQTLPSDATIFSLIQPTGKFHLGNYLGATRIWKQISQSKQPTQTAIFGVADLHAITVPKPDPMEFLQCRREALASILSLGIDPQNAIMMYQSEVPQHTQLHWVLSTFTSMGVLNRMTQWKAKAKSNHMSVKLGLFSYPVLQAADILLYKATHVPVGDDQCQPLELCRSIAQQFNQFYGDENFFPIPRTILAPTKKILSLGDPLKKMSKSDPNKDSNIYVNDAADVIVKKIRKAVTDSVTGPITFDPVNRPGVSNLLNMVSGITQREMSAVEQEVSHLSHLGEFKNYVAEIVVEELRGPRERYEQLMNEPEYLKQVGDQGAERARAIAEVNMRQVYRMMGF</sequence>
<dbReference type="STRING" id="1064592.G0VDG0"/>
<evidence type="ECO:0000313" key="12">
    <source>
        <dbReference type="EMBL" id="CCC69522.1"/>
    </source>
</evidence>
<dbReference type="PROSITE" id="PS00178">
    <property type="entry name" value="AA_TRNA_LIGASE_I"/>
    <property type="match status" value="1"/>
</dbReference>
<reference evidence="12 13" key="1">
    <citation type="journal article" date="2011" name="Proc. Natl. Acad. Sci. U.S.A.">
        <title>Evolutionary erosion of yeast sex chromosomes by mating-type switching accidents.</title>
        <authorList>
            <person name="Gordon J.L."/>
            <person name="Armisen D."/>
            <person name="Proux-Wera E."/>
            <person name="Oheigeartaigh S.S."/>
            <person name="Byrne K.P."/>
            <person name="Wolfe K.H."/>
        </authorList>
    </citation>
    <scope>NUCLEOTIDE SEQUENCE [LARGE SCALE GENOMIC DNA]</scope>
    <source>
        <strain evidence="13">ATCC 76901 / BCRC 22586 / CBS 4309 / NBRC 1992 / NRRL Y-12630</strain>
    </source>
</reference>
<dbReference type="InterPro" id="IPR014729">
    <property type="entry name" value="Rossmann-like_a/b/a_fold"/>
</dbReference>
<dbReference type="GO" id="GO:0005524">
    <property type="term" value="F:ATP binding"/>
    <property type="evidence" value="ECO:0007669"/>
    <property type="project" value="UniProtKB-KW"/>
</dbReference>
<dbReference type="GO" id="GO:0005759">
    <property type="term" value="C:mitochondrial matrix"/>
    <property type="evidence" value="ECO:0007669"/>
    <property type="project" value="UniProtKB-SubCell"/>
</dbReference>
<dbReference type="Gene3D" id="3.40.50.620">
    <property type="entry name" value="HUPs"/>
    <property type="match status" value="1"/>
</dbReference>
<protein>
    <recommendedName>
        <fullName evidence="10">Tryptophan--tRNA ligase, mitochondrial</fullName>
        <ecNumber evidence="3">6.1.1.2</ecNumber>
    </recommendedName>
    <alternativeName>
        <fullName evidence="9">Tryptophanyl-tRNA synthetase</fullName>
    </alternativeName>
</protein>
<evidence type="ECO:0000256" key="6">
    <source>
        <dbReference type="ARBA" id="ARBA00022840"/>
    </source>
</evidence>
<evidence type="ECO:0000256" key="8">
    <source>
        <dbReference type="ARBA" id="ARBA00023146"/>
    </source>
</evidence>
<evidence type="ECO:0000256" key="5">
    <source>
        <dbReference type="ARBA" id="ARBA00022741"/>
    </source>
</evidence>
<dbReference type="PRINTS" id="PR01039">
    <property type="entry name" value="TRNASYNTHTRP"/>
</dbReference>
<dbReference type="EMBL" id="HE576754">
    <property type="protein sequence ID" value="CCC69522.1"/>
    <property type="molecule type" value="Genomic_DNA"/>
</dbReference>
<dbReference type="InterPro" id="IPR002306">
    <property type="entry name" value="Trp-tRNA-ligase"/>
</dbReference>
<dbReference type="eggNOG" id="KOG2713">
    <property type="taxonomic scope" value="Eukaryota"/>
</dbReference>
<evidence type="ECO:0000256" key="10">
    <source>
        <dbReference type="ARBA" id="ARBA00069760"/>
    </source>
</evidence>
<dbReference type="PANTHER" id="PTHR43766:SF1">
    <property type="entry name" value="TRYPTOPHAN--TRNA LIGASE, MITOCHONDRIAL"/>
    <property type="match status" value="1"/>
</dbReference>
<dbReference type="RefSeq" id="XP_003675886.1">
    <property type="nucleotide sequence ID" value="XM_003675838.1"/>
</dbReference>
<name>G0VDG0_NAUCA</name>
<proteinExistence type="inferred from homology"/>
<evidence type="ECO:0000256" key="3">
    <source>
        <dbReference type="ARBA" id="ARBA00013161"/>
    </source>
</evidence>
<evidence type="ECO:0000256" key="1">
    <source>
        <dbReference type="ARBA" id="ARBA00004305"/>
    </source>
</evidence>
<dbReference type="InParanoid" id="G0VDG0"/>
<dbReference type="HOGENOM" id="CLU_029244_1_3_1"/>
<dbReference type="Gene3D" id="1.10.240.10">
    <property type="entry name" value="Tyrosyl-Transfer RNA Synthetase"/>
    <property type="match status" value="1"/>
</dbReference>
<evidence type="ECO:0000256" key="2">
    <source>
        <dbReference type="ARBA" id="ARBA00005594"/>
    </source>
</evidence>
<evidence type="ECO:0000256" key="9">
    <source>
        <dbReference type="ARBA" id="ARBA00030268"/>
    </source>
</evidence>
<comment type="subcellular location">
    <subcellularLocation>
        <location evidence="1">Mitochondrion matrix</location>
    </subcellularLocation>
</comment>
<dbReference type="SUPFAM" id="SSF52374">
    <property type="entry name" value="Nucleotidylyl transferase"/>
    <property type="match status" value="1"/>
</dbReference>
<keyword evidence="6 11" id="KW-0067">ATP-binding</keyword>
<dbReference type="InterPro" id="IPR002305">
    <property type="entry name" value="aa-tRNA-synth_Ic"/>
</dbReference>
<keyword evidence="13" id="KW-1185">Reference proteome</keyword>
<evidence type="ECO:0000256" key="7">
    <source>
        <dbReference type="ARBA" id="ARBA00022917"/>
    </source>
</evidence>
<dbReference type="GeneID" id="96903103"/>
<dbReference type="AlphaFoldDB" id="G0VDG0"/>
<reference key="2">
    <citation type="submission" date="2011-08" db="EMBL/GenBank/DDBJ databases">
        <title>Genome sequence of Naumovozyma castellii.</title>
        <authorList>
            <person name="Gordon J.L."/>
            <person name="Armisen D."/>
            <person name="Proux-Wera E."/>
            <person name="OhEigeartaigh S.S."/>
            <person name="Byrne K.P."/>
            <person name="Wolfe K.H."/>
        </authorList>
    </citation>
    <scope>NUCLEOTIDE SEQUENCE</scope>
    <source>
        <strain>Type strain:CBS 4309</strain>
    </source>
</reference>
<keyword evidence="7 11" id="KW-0648">Protein biosynthesis</keyword>
<dbReference type="FunCoup" id="G0VDG0">
    <property type="interactions" value="455"/>
</dbReference>
<dbReference type="CDD" id="cd00806">
    <property type="entry name" value="TrpRS_core"/>
    <property type="match status" value="1"/>
</dbReference>
<accession>G0VDG0</accession>
<keyword evidence="4 11" id="KW-0436">Ligase</keyword>
<dbReference type="Pfam" id="PF00579">
    <property type="entry name" value="tRNA-synt_1b"/>
    <property type="match status" value="1"/>
</dbReference>
<evidence type="ECO:0000256" key="4">
    <source>
        <dbReference type="ARBA" id="ARBA00022598"/>
    </source>
</evidence>
<organism evidence="12 13">
    <name type="scientific">Naumovozyma castellii</name>
    <name type="common">Yeast</name>
    <name type="synonym">Saccharomyces castellii</name>
    <dbReference type="NCBI Taxonomy" id="27288"/>
    <lineage>
        <taxon>Eukaryota</taxon>
        <taxon>Fungi</taxon>
        <taxon>Dikarya</taxon>
        <taxon>Ascomycota</taxon>
        <taxon>Saccharomycotina</taxon>
        <taxon>Saccharomycetes</taxon>
        <taxon>Saccharomycetales</taxon>
        <taxon>Saccharomycetaceae</taxon>
        <taxon>Naumovozyma</taxon>
    </lineage>
</organism>
<dbReference type="Proteomes" id="UP000001640">
    <property type="component" value="Chromosome 3"/>
</dbReference>
<dbReference type="GO" id="GO:0004830">
    <property type="term" value="F:tryptophan-tRNA ligase activity"/>
    <property type="evidence" value="ECO:0007669"/>
    <property type="project" value="UniProtKB-EC"/>
</dbReference>
<comment type="similarity">
    <text evidence="2 11">Belongs to the class-I aminoacyl-tRNA synthetase family.</text>
</comment>
<gene>
    <name evidence="12" type="primary">NCAS0C05320</name>
    <name evidence="12" type="ordered locus">NCAS_0C05320</name>
</gene>
<dbReference type="GO" id="GO:0070183">
    <property type="term" value="P:mitochondrial tryptophanyl-tRNA aminoacylation"/>
    <property type="evidence" value="ECO:0007669"/>
    <property type="project" value="EnsemblFungi"/>
</dbReference>
<keyword evidence="8 11" id="KW-0030">Aminoacyl-tRNA synthetase</keyword>
<evidence type="ECO:0000256" key="11">
    <source>
        <dbReference type="RuleBase" id="RU363036"/>
    </source>
</evidence>
<dbReference type="EC" id="6.1.1.2" evidence="3"/>
<dbReference type="PANTHER" id="PTHR43766">
    <property type="entry name" value="TRYPTOPHAN--TRNA LIGASE, MITOCHONDRIAL"/>
    <property type="match status" value="1"/>
</dbReference>
<keyword evidence="5 11" id="KW-0547">Nucleotide-binding</keyword>
<dbReference type="NCBIfam" id="TIGR00233">
    <property type="entry name" value="trpS"/>
    <property type="match status" value="1"/>
</dbReference>
<dbReference type="KEGG" id="ncs:NCAS_0C05320"/>
<dbReference type="FunFam" id="3.40.50.620:FF:000082">
    <property type="entry name" value="MSW1p Mitochondrial tryptophanyl-tRNA synthetase"/>
    <property type="match status" value="1"/>
</dbReference>
<evidence type="ECO:0000313" key="13">
    <source>
        <dbReference type="Proteomes" id="UP000001640"/>
    </source>
</evidence>
<dbReference type="FunFam" id="1.10.240.10:FF:000002">
    <property type="entry name" value="Tryptophan--tRNA ligase"/>
    <property type="match status" value="1"/>
</dbReference>
<dbReference type="InterPro" id="IPR001412">
    <property type="entry name" value="aa-tRNA-synth_I_CS"/>
</dbReference>
<dbReference type="OrthoDB" id="15808at2759"/>
<dbReference type="OMA" id="GWGQFKP"/>
<dbReference type="InterPro" id="IPR050203">
    <property type="entry name" value="Trp-tRNA_synthetase"/>
</dbReference>